<proteinExistence type="predicted"/>
<dbReference type="EMBL" id="ACGU01000108">
    <property type="protein sequence ID" value="EEJ71183.1"/>
    <property type="molecule type" value="Genomic_DNA"/>
</dbReference>
<evidence type="ECO:0000313" key="3">
    <source>
        <dbReference type="Proteomes" id="UP000005583"/>
    </source>
</evidence>
<evidence type="ECO:0000313" key="2">
    <source>
        <dbReference type="EMBL" id="EEJ71183.1"/>
    </source>
</evidence>
<gene>
    <name evidence="2" type="ORF">HMPREF0548_1915</name>
</gene>
<dbReference type="PANTHER" id="PTHR41878">
    <property type="entry name" value="LEXA REPRESSOR-RELATED"/>
    <property type="match status" value="1"/>
</dbReference>
<name>C2EQG9_9LACO</name>
<evidence type="ECO:0000259" key="1">
    <source>
        <dbReference type="Pfam" id="PF07929"/>
    </source>
</evidence>
<dbReference type="Gene3D" id="3.10.290.30">
    <property type="entry name" value="MM3350-like"/>
    <property type="match status" value="1"/>
</dbReference>
<feature type="domain" description="Plasmid pRiA4b Orf3-like" evidence="1">
    <location>
        <begin position="403"/>
        <end position="578"/>
    </location>
</feature>
<keyword evidence="3" id="KW-1185">Reference proteome</keyword>
<dbReference type="InterPro" id="IPR012912">
    <property type="entry name" value="Plasmid_pRiA4b_Orf3-like"/>
</dbReference>
<organism evidence="2 3">
    <name type="scientific">Lactobacillus ultunensis DSM 16047</name>
    <dbReference type="NCBI Taxonomy" id="525365"/>
    <lineage>
        <taxon>Bacteria</taxon>
        <taxon>Bacillati</taxon>
        <taxon>Bacillota</taxon>
        <taxon>Bacilli</taxon>
        <taxon>Lactobacillales</taxon>
        <taxon>Lactobacillaceae</taxon>
        <taxon>Lactobacillus</taxon>
    </lineage>
</organism>
<dbReference type="eggNOG" id="COG1846">
    <property type="taxonomic scope" value="Bacteria"/>
</dbReference>
<protein>
    <recommendedName>
        <fullName evidence="1">Plasmid pRiA4b Orf3-like domain-containing protein</fullName>
    </recommendedName>
</protein>
<comment type="caution">
    <text evidence="2">The sequence shown here is derived from an EMBL/GenBank/DDBJ whole genome shotgun (WGS) entry which is preliminary data.</text>
</comment>
<dbReference type="InterPro" id="IPR024047">
    <property type="entry name" value="MM3350-like_sf"/>
</dbReference>
<dbReference type="Pfam" id="PF07929">
    <property type="entry name" value="PRiA4_ORF3"/>
    <property type="match status" value="1"/>
</dbReference>
<dbReference type="PANTHER" id="PTHR41878:SF1">
    <property type="entry name" value="TNPR PROTEIN"/>
    <property type="match status" value="1"/>
</dbReference>
<dbReference type="Proteomes" id="UP000005583">
    <property type="component" value="Unassembled WGS sequence"/>
</dbReference>
<dbReference type="STRING" id="525365.HMPREF0548_1915"/>
<dbReference type="SUPFAM" id="SSF159941">
    <property type="entry name" value="MM3350-like"/>
    <property type="match status" value="1"/>
</dbReference>
<accession>C2EQG9</accession>
<dbReference type="AlphaFoldDB" id="C2EQG9"/>
<sequence>MIQYGQDIYHEIGRHTSRKKITPFNNWQLTKFTFNKEKYYLFVEIDSGITVVTEKIDKDEFQDNLAIVIDSFEYITLQQRDSIFNANSEDGFNLVYSSSIDSSITKDLMNYIQNNSQDLNQKFNFKNKNMVVEDKALVLSLLLMNLSQDYMSRLIETIAFQVNQVFPIKTKRPRANVKYYDLSPKFIDPIHWEEYLNKDISKNDEITAEIKKNNEKIIDQYLKNAQMDSAVFTGNPRDQLRDFTNNFLLSRRLRFVNSNLGDVSYYIWLCIFYGIKPDFGHSDEHFKTIIAGLLMMFNDFYIFLSRVGLVTQADSNRVNDICQQQFVTFTEDEYADENTNGNVKQMTEDLLTDIKQFNEKPDDKKTDAELADIVMKLMKFGEKAKLTQNKGEIKENKKRNAAMYEIRAKLKGFKPLIWRRFVINGNSSLETLSQALLLMFNAAGGHMYDLYNPKTDTRYENQQNIEMMSEWRTEDAVNSEDVKVSTLNEGDKLLLTYDYGDNWEIEVNVKKISYKNVQLKYPQIISGKGLGISGKGLGIIEDIGGVWSLQDYYDTPKAQLDPDLLDWIGDIDLDEFDKDGLNKALEQPPYLYASF</sequence>
<dbReference type="HOGENOM" id="CLU_033794_0_0_9"/>
<reference evidence="2 3" key="1">
    <citation type="submission" date="2009-01" db="EMBL/GenBank/DDBJ databases">
        <authorList>
            <person name="Qin X."/>
            <person name="Bachman B."/>
            <person name="Battles P."/>
            <person name="Bell A."/>
            <person name="Bess C."/>
            <person name="Bickham C."/>
            <person name="Chaboub L."/>
            <person name="Chen D."/>
            <person name="Coyle M."/>
            <person name="Deiros D.R."/>
            <person name="Dinh H."/>
            <person name="Forbes L."/>
            <person name="Fowler G."/>
            <person name="Francisco L."/>
            <person name="Fu Q."/>
            <person name="Gubbala S."/>
            <person name="Hale W."/>
            <person name="Han Y."/>
            <person name="Hemphill L."/>
            <person name="Highlander S.K."/>
            <person name="Hirani K."/>
            <person name="Hogues M."/>
            <person name="Jackson L."/>
            <person name="Jakkamsetti A."/>
            <person name="Javaid M."/>
            <person name="Jiang H."/>
            <person name="Korchina V."/>
            <person name="Kovar C."/>
            <person name="Lara F."/>
            <person name="Lee S."/>
            <person name="Mata R."/>
            <person name="Mathew T."/>
            <person name="Moen C."/>
            <person name="Morales K."/>
            <person name="Munidasa M."/>
            <person name="Nazareth L."/>
            <person name="Ngo R."/>
            <person name="Nguyen L."/>
            <person name="Okwuonu G."/>
            <person name="Ongeri F."/>
            <person name="Patil S."/>
            <person name="Petrosino J."/>
            <person name="Pham C."/>
            <person name="Pham P."/>
            <person name="Pu L.-L."/>
            <person name="Puazo M."/>
            <person name="Raj R."/>
            <person name="Reid J."/>
            <person name="Rouhana J."/>
            <person name="Saada N."/>
            <person name="Shang Y."/>
            <person name="Simmons D."/>
            <person name="Thornton R."/>
            <person name="Warren J."/>
            <person name="Weissenberger G."/>
            <person name="Zhang J."/>
            <person name="Zhang L."/>
            <person name="Zhou C."/>
            <person name="Zhu D."/>
            <person name="Muzny D."/>
            <person name="Worley K."/>
            <person name="Gibbs R."/>
        </authorList>
    </citation>
    <scope>NUCLEOTIDE SEQUENCE [LARGE SCALE GENOMIC DNA]</scope>
    <source>
        <strain evidence="2 3">DSM 16047</strain>
    </source>
</reference>